<accession>A0ABV7RSY3</accession>
<feature type="region of interest" description="Disordered" evidence="1">
    <location>
        <begin position="45"/>
        <end position="83"/>
    </location>
</feature>
<evidence type="ECO:0008006" key="5">
    <source>
        <dbReference type="Google" id="ProtNLM"/>
    </source>
</evidence>
<proteinExistence type="predicted"/>
<keyword evidence="2" id="KW-0472">Membrane</keyword>
<dbReference type="Proteomes" id="UP001595740">
    <property type="component" value="Unassembled WGS sequence"/>
</dbReference>
<feature type="compositionally biased region" description="Low complexity" evidence="1">
    <location>
        <begin position="62"/>
        <end position="76"/>
    </location>
</feature>
<name>A0ABV7RSY3_9GAMM</name>
<gene>
    <name evidence="3" type="ORF">ACFOLC_08585</name>
</gene>
<dbReference type="RefSeq" id="WP_386758827.1">
    <property type="nucleotide sequence ID" value="NZ_JBHRXK010000003.1"/>
</dbReference>
<organism evidence="3 4">
    <name type="scientific">Lysobacter cavernae</name>
    <dbReference type="NCBI Taxonomy" id="1685901"/>
    <lineage>
        <taxon>Bacteria</taxon>
        <taxon>Pseudomonadati</taxon>
        <taxon>Pseudomonadota</taxon>
        <taxon>Gammaproteobacteria</taxon>
        <taxon>Lysobacterales</taxon>
        <taxon>Lysobacteraceae</taxon>
        <taxon>Lysobacter</taxon>
    </lineage>
</organism>
<evidence type="ECO:0000256" key="1">
    <source>
        <dbReference type="SAM" id="MobiDB-lite"/>
    </source>
</evidence>
<dbReference type="EMBL" id="JBHRXK010000003">
    <property type="protein sequence ID" value="MFC3551075.1"/>
    <property type="molecule type" value="Genomic_DNA"/>
</dbReference>
<comment type="caution">
    <text evidence="3">The sequence shown here is derived from an EMBL/GenBank/DDBJ whole genome shotgun (WGS) entry which is preliminary data.</text>
</comment>
<reference evidence="4" key="1">
    <citation type="journal article" date="2019" name="Int. J. Syst. Evol. Microbiol.">
        <title>The Global Catalogue of Microorganisms (GCM) 10K type strain sequencing project: providing services to taxonomists for standard genome sequencing and annotation.</title>
        <authorList>
            <consortium name="The Broad Institute Genomics Platform"/>
            <consortium name="The Broad Institute Genome Sequencing Center for Infectious Disease"/>
            <person name="Wu L."/>
            <person name="Ma J."/>
        </authorList>
    </citation>
    <scope>NUCLEOTIDE SEQUENCE [LARGE SCALE GENOMIC DNA]</scope>
    <source>
        <strain evidence="4">KCTC 42875</strain>
    </source>
</reference>
<feature type="compositionally biased region" description="Polar residues" evidence="1">
    <location>
        <begin position="45"/>
        <end position="55"/>
    </location>
</feature>
<sequence>MNIKRERSAAKKSRLENEVILAVVILYLLLSGALLAIHFAMPSGTETVTSSTSPSHGEPVRKAPAAPNAKTAADTTAADKNKN</sequence>
<evidence type="ECO:0000313" key="3">
    <source>
        <dbReference type="EMBL" id="MFC3551075.1"/>
    </source>
</evidence>
<protein>
    <recommendedName>
        <fullName evidence="5">Energy transducer TonB</fullName>
    </recommendedName>
</protein>
<keyword evidence="4" id="KW-1185">Reference proteome</keyword>
<keyword evidence="2" id="KW-1133">Transmembrane helix</keyword>
<feature type="transmembrane region" description="Helical" evidence="2">
    <location>
        <begin position="20"/>
        <end position="41"/>
    </location>
</feature>
<evidence type="ECO:0000256" key="2">
    <source>
        <dbReference type="SAM" id="Phobius"/>
    </source>
</evidence>
<keyword evidence="2" id="KW-0812">Transmembrane</keyword>
<evidence type="ECO:0000313" key="4">
    <source>
        <dbReference type="Proteomes" id="UP001595740"/>
    </source>
</evidence>